<dbReference type="Gene3D" id="1.10.287.1080">
    <property type="entry name" value="MazG-like"/>
    <property type="match status" value="1"/>
</dbReference>
<reference evidence="3 4" key="1">
    <citation type="submission" date="2023-07" db="EMBL/GenBank/DDBJ databases">
        <title>Genomic Encyclopedia of Type Strains, Phase IV (KMG-IV): sequencing the most valuable type-strain genomes for metagenomic binning, comparative biology and taxonomic classification.</title>
        <authorList>
            <person name="Goeker M."/>
        </authorList>
    </citation>
    <scope>NUCLEOTIDE SEQUENCE [LARGE SCALE GENOMIC DNA]</scope>
    <source>
        <strain evidence="3 4">DSM 20694</strain>
    </source>
</reference>
<feature type="coiled-coil region" evidence="1">
    <location>
        <begin position="29"/>
        <end position="63"/>
    </location>
</feature>
<dbReference type="SUPFAM" id="SSF101386">
    <property type="entry name" value="all-alpha NTP pyrophosphatases"/>
    <property type="match status" value="1"/>
</dbReference>
<evidence type="ECO:0000259" key="2">
    <source>
        <dbReference type="Pfam" id="PF03819"/>
    </source>
</evidence>
<sequence>MNITIEHSEGVQEILNYHGVEAQELKTIEELAELQRAIARKDLKNIEEEIADVLIMITQLMLRKDINIGNIKESMEYKINRELKRINAVG</sequence>
<protein>
    <submittedName>
        <fullName evidence="3">NTP pyrophosphatase (Non-canonical NTP hydrolase)</fullName>
    </submittedName>
</protein>
<evidence type="ECO:0000313" key="4">
    <source>
        <dbReference type="Proteomes" id="UP001228504"/>
    </source>
</evidence>
<gene>
    <name evidence="3" type="ORF">J2S18_002537</name>
</gene>
<dbReference type="GO" id="GO:0016787">
    <property type="term" value="F:hydrolase activity"/>
    <property type="evidence" value="ECO:0007669"/>
    <property type="project" value="UniProtKB-KW"/>
</dbReference>
<accession>A0ABT9UWA3</accession>
<feature type="domain" description="NTP pyrophosphohydrolase MazG-like" evidence="2">
    <location>
        <begin position="25"/>
        <end position="80"/>
    </location>
</feature>
<proteinExistence type="predicted"/>
<dbReference type="Pfam" id="PF03819">
    <property type="entry name" value="MazG"/>
    <property type="match status" value="1"/>
</dbReference>
<name>A0ABT9UWA3_9FIRM</name>
<evidence type="ECO:0000256" key="1">
    <source>
        <dbReference type="SAM" id="Coils"/>
    </source>
</evidence>
<keyword evidence="1" id="KW-0175">Coiled coil</keyword>
<comment type="caution">
    <text evidence="3">The sequence shown here is derived from an EMBL/GenBank/DDBJ whole genome shotgun (WGS) entry which is preliminary data.</text>
</comment>
<keyword evidence="3" id="KW-0378">Hydrolase</keyword>
<dbReference type="RefSeq" id="WP_307487318.1">
    <property type="nucleotide sequence ID" value="NZ_JAUSUF010000010.1"/>
</dbReference>
<dbReference type="Proteomes" id="UP001228504">
    <property type="component" value="Unassembled WGS sequence"/>
</dbReference>
<organism evidence="3 4">
    <name type="scientific">Eubacterium multiforme</name>
    <dbReference type="NCBI Taxonomy" id="83339"/>
    <lineage>
        <taxon>Bacteria</taxon>
        <taxon>Bacillati</taxon>
        <taxon>Bacillota</taxon>
        <taxon>Clostridia</taxon>
        <taxon>Eubacteriales</taxon>
        <taxon>Eubacteriaceae</taxon>
        <taxon>Eubacterium</taxon>
    </lineage>
</organism>
<dbReference type="InterPro" id="IPR004518">
    <property type="entry name" value="MazG-like_dom"/>
</dbReference>
<dbReference type="EMBL" id="JAUSUF010000010">
    <property type="protein sequence ID" value="MDQ0150589.1"/>
    <property type="molecule type" value="Genomic_DNA"/>
</dbReference>
<keyword evidence="4" id="KW-1185">Reference proteome</keyword>
<evidence type="ECO:0000313" key="3">
    <source>
        <dbReference type="EMBL" id="MDQ0150589.1"/>
    </source>
</evidence>